<protein>
    <submittedName>
        <fullName evidence="1">RNA 3'-terminal phosphate cyclase</fullName>
    </submittedName>
</protein>
<keyword evidence="2" id="KW-1185">Reference proteome</keyword>
<evidence type="ECO:0000313" key="1">
    <source>
        <dbReference type="EMBL" id="KAF5905125.1"/>
    </source>
</evidence>
<sequence>MFYNCGQIHRTWKLTSCDVTPYKHDSQTNHRLGKVSESVLTKMLNVVRKMPCYALCHVASGEESFRPQS</sequence>
<dbReference type="EMBL" id="QNUK01000048">
    <property type="protein sequence ID" value="KAF5905125.1"/>
    <property type="molecule type" value="Genomic_DNA"/>
</dbReference>
<accession>A0A8J4U3H7</accession>
<evidence type="ECO:0000313" key="2">
    <source>
        <dbReference type="Proteomes" id="UP000727407"/>
    </source>
</evidence>
<dbReference type="Proteomes" id="UP000727407">
    <property type="component" value="Unassembled WGS sequence"/>
</dbReference>
<gene>
    <name evidence="1" type="ORF">DAT39_005177</name>
</gene>
<reference evidence="1" key="1">
    <citation type="submission" date="2020-07" db="EMBL/GenBank/DDBJ databases">
        <title>Clarias magur genome sequencing, assembly and annotation.</title>
        <authorList>
            <person name="Kushwaha B."/>
            <person name="Kumar R."/>
            <person name="Das P."/>
            <person name="Joshi C.G."/>
            <person name="Kumar D."/>
            <person name="Nagpure N.S."/>
            <person name="Pandey M."/>
            <person name="Agarwal S."/>
            <person name="Srivastava S."/>
            <person name="Singh M."/>
            <person name="Sahoo L."/>
            <person name="Jayasankar P."/>
            <person name="Meher P.K."/>
            <person name="Koringa P.G."/>
            <person name="Iquebal M.A."/>
            <person name="Das S.P."/>
            <person name="Bit A."/>
            <person name="Patnaik S."/>
            <person name="Patel N."/>
            <person name="Shah T.M."/>
            <person name="Hinsu A."/>
            <person name="Jena J.K."/>
        </authorList>
    </citation>
    <scope>NUCLEOTIDE SEQUENCE</scope>
    <source>
        <strain evidence="1">CIFAMagur01</strain>
        <tissue evidence="1">Testis</tissue>
    </source>
</reference>
<feature type="non-terminal residue" evidence="1">
    <location>
        <position position="1"/>
    </location>
</feature>
<proteinExistence type="predicted"/>
<organism evidence="1 2">
    <name type="scientific">Clarias magur</name>
    <name type="common">Asian catfish</name>
    <name type="synonym">Macropteronotus magur</name>
    <dbReference type="NCBI Taxonomy" id="1594786"/>
    <lineage>
        <taxon>Eukaryota</taxon>
        <taxon>Metazoa</taxon>
        <taxon>Chordata</taxon>
        <taxon>Craniata</taxon>
        <taxon>Vertebrata</taxon>
        <taxon>Euteleostomi</taxon>
        <taxon>Actinopterygii</taxon>
        <taxon>Neopterygii</taxon>
        <taxon>Teleostei</taxon>
        <taxon>Ostariophysi</taxon>
        <taxon>Siluriformes</taxon>
        <taxon>Clariidae</taxon>
        <taxon>Clarias</taxon>
    </lineage>
</organism>
<dbReference type="AlphaFoldDB" id="A0A8J4U3H7"/>
<comment type="caution">
    <text evidence="1">The sequence shown here is derived from an EMBL/GenBank/DDBJ whole genome shotgun (WGS) entry which is preliminary data.</text>
</comment>
<name>A0A8J4U3H7_CLAMG</name>